<evidence type="ECO:0000313" key="2">
    <source>
        <dbReference type="Proteomes" id="UP000001400"/>
    </source>
</evidence>
<dbReference type="STRING" id="439481.Aboo_0153"/>
<keyword evidence="2" id="KW-1185">Reference proteome</keyword>
<protein>
    <submittedName>
        <fullName evidence="1">APHP domain protein</fullName>
    </submittedName>
</protein>
<organism evidence="1 2">
    <name type="scientific">Aciduliprofundum boonei (strain DSM 19572 / T469)</name>
    <dbReference type="NCBI Taxonomy" id="439481"/>
    <lineage>
        <taxon>Archaea</taxon>
        <taxon>Methanobacteriati</taxon>
        <taxon>Thermoplasmatota</taxon>
        <taxon>DHVE2 group</taxon>
        <taxon>Candidatus Aciduliprofundum</taxon>
    </lineage>
</organism>
<proteinExistence type="predicted"/>
<gene>
    <name evidence="1" type="ordered locus">Aboo_0153</name>
</gene>
<dbReference type="Gene3D" id="3.40.50.11970">
    <property type="match status" value="1"/>
</dbReference>
<dbReference type="InterPro" id="IPR036116">
    <property type="entry name" value="FN3_sf"/>
</dbReference>
<dbReference type="InterPro" id="IPR013783">
    <property type="entry name" value="Ig-like_fold"/>
</dbReference>
<dbReference type="InterPro" id="IPR003961">
    <property type="entry name" value="FN3_dom"/>
</dbReference>
<evidence type="ECO:0000313" key="1">
    <source>
        <dbReference type="EMBL" id="ADD07965.1"/>
    </source>
</evidence>
<sequence>MGNGDLKMKFRMMLILFITAIFIIQILSGNITYGMAPKENANPIKDIENELNGKIIIEKYKNLIYAVYTKQRMQNSYLLIYNGSWSKPVYVGGECPSLLVNAHGIFITSSINHTPYIYYFSQGKWESKKLSNSYATITNLTYINSKLLIFWSGKTSLWLTIFGKTSENVKIANANYPIREIHTHGFSVTIKMESESAWIYRTYSSFNLHQWYLLKEETKEKPLKIYDYSYPTSNHYAKWTFMVYMDGDNSLSDATEGDLSEMERGYQNTSYVNVLVLWDKDGNGDTKLIEIKNGGYEVLSAPWMKSELDMGNPDTLVDFVVWAMKTYPAQHYFLDLWDHGGDYSGAMWDETSGSHLSLKDLHYAAEEIKKKTGGVDIWGYDACLMDAGADNYEIRNATKIIVASEHTEGDDGWDYNAILYGLTSDPNMSAENFARYFVEHVDDENLHFSISTMAAINTTALEFFMNSYNQFAQAVRAKAGSNNTEIKEAFQNAVSADTKYWHSGKDLGDLAKEILKYVGDSNIRYWAKSMLDNATKSVIAYYDSDTNGRKMMMAETIEPAQTSTFSIFKDYQWDEMLNQVYNIEKDDTNKAPSCQIESSKNITLQWGDEIAVYGSARDDNSIEYVEMKIDRGPWFRIGGAQWSYQINTTHLSIGTHYIFVRAYDGDLYSQNEYITLHILPPPLPDLTISKDDIKLNTSKPTEGDNITITLTVHNIGIKNAENVTASIYLDSTYPQQEIGTVNLGNISIGKSKNASIVWNTSGLMGKHRIIVYVDKNNKIKEIDENNNNASIPIFIYYPPSPPLTPTAKIGKNSIFISWLAPMDDGGFPIKGYRIYRGTQKSNLSLTYEIKGNITEFSDYNITPDVRYYYAISAFTDAGESKLSEEISAFADNIKPWIRINSPYNNSIANKSHFMLTWKGNDSQSGLNHFEIRWDNRSWINVGLERSYKIYLSNGKHHIFVKAVDNAGNFNISEIKVLVDTSPPTLKISYPTKDVILNISNFEINFNVSDNLSGVSRCYFRIDKGLWKTINNDTLKISVNDGPHVIYLKAVDRAGNIAYKERSFTVDTTPPEIYSISPPSNYTLNIKYSNLTIGWLARDNLGIAYFAIKINNGSWIDLGMNETYTVKNPRQENYTILIKVVDLAGNYEIKKITIRCIIDSDGDGVPDNEDAFPHNPKEWKDGDGDGIGDNEDFLPHFNNYIFYALITLLIISIAAIIKIKKFRRQ</sequence>
<reference evidence="1" key="1">
    <citation type="submission" date="2010-02" db="EMBL/GenBank/DDBJ databases">
        <title>Complete sequence of Aciduliprofundum boonei T469.</title>
        <authorList>
            <consortium name="US DOE Joint Genome Institute"/>
            <person name="Lucas S."/>
            <person name="Copeland A."/>
            <person name="Lapidus A."/>
            <person name="Cheng J.-F."/>
            <person name="Bruce D."/>
            <person name="Goodwin L."/>
            <person name="Pitluck S."/>
            <person name="Saunders E."/>
            <person name="Detter J.C."/>
            <person name="Han C."/>
            <person name="Tapia R."/>
            <person name="Land M."/>
            <person name="Hauser L."/>
            <person name="Kyrpides N."/>
            <person name="Mikhailova N."/>
            <person name="Flores G."/>
            <person name="Reysenbach A.-L."/>
            <person name="Woyke T."/>
        </authorList>
    </citation>
    <scope>NUCLEOTIDE SEQUENCE</scope>
    <source>
        <strain evidence="1">T469</strain>
    </source>
</reference>
<dbReference type="CDD" id="cd00063">
    <property type="entry name" value="FN3"/>
    <property type="match status" value="1"/>
</dbReference>
<dbReference type="Pfam" id="PF03415">
    <property type="entry name" value="Peptidase_C11"/>
    <property type="match status" value="1"/>
</dbReference>
<dbReference type="KEGG" id="abi:Aboo_0153"/>
<dbReference type="SUPFAM" id="SSF81296">
    <property type="entry name" value="E set domains"/>
    <property type="match status" value="1"/>
</dbReference>
<dbReference type="GO" id="GO:0005509">
    <property type="term" value="F:calcium ion binding"/>
    <property type="evidence" value="ECO:0007669"/>
    <property type="project" value="InterPro"/>
</dbReference>
<dbReference type="PANTHER" id="PTHR37835:SF1">
    <property type="entry name" value="ALPHA-CLOSTRIPAIN"/>
    <property type="match status" value="1"/>
</dbReference>
<dbReference type="SUPFAM" id="SSF103647">
    <property type="entry name" value="TSP type-3 repeat"/>
    <property type="match status" value="1"/>
</dbReference>
<dbReference type="AlphaFoldDB" id="B5IEU3"/>
<dbReference type="InterPro" id="IPR014756">
    <property type="entry name" value="Ig_E-set"/>
</dbReference>
<dbReference type="PROSITE" id="PS50853">
    <property type="entry name" value="FN3"/>
    <property type="match status" value="1"/>
</dbReference>
<dbReference type="PANTHER" id="PTHR37835">
    <property type="entry name" value="ALPHA-CLOSTRIPAIN"/>
    <property type="match status" value="1"/>
</dbReference>
<dbReference type="InterPro" id="IPR011635">
    <property type="entry name" value="CARDB"/>
</dbReference>
<name>B5IEU3_ACIB4</name>
<dbReference type="Gene3D" id="4.10.1080.10">
    <property type="entry name" value="TSP type-3 repeat"/>
    <property type="match status" value="1"/>
</dbReference>
<dbReference type="Pfam" id="PF00041">
    <property type="entry name" value="fn3"/>
    <property type="match status" value="1"/>
</dbReference>
<dbReference type="Proteomes" id="UP000001400">
    <property type="component" value="Chromosome"/>
</dbReference>
<dbReference type="eggNOG" id="arCOG02532">
    <property type="taxonomic scope" value="Archaea"/>
</dbReference>
<dbReference type="Pfam" id="PF07705">
    <property type="entry name" value="CARDB"/>
    <property type="match status" value="1"/>
</dbReference>
<dbReference type="eggNOG" id="arCOG05978">
    <property type="taxonomic scope" value="Archaea"/>
</dbReference>
<dbReference type="InterPro" id="IPR005077">
    <property type="entry name" value="Peptidase_C11"/>
</dbReference>
<dbReference type="HOGENOM" id="CLU_268292_0_0_2"/>
<dbReference type="SUPFAM" id="SSF49265">
    <property type="entry name" value="Fibronectin type III"/>
    <property type="match status" value="1"/>
</dbReference>
<dbReference type="Gene3D" id="2.60.40.10">
    <property type="entry name" value="Immunoglobulins"/>
    <property type="match status" value="3"/>
</dbReference>
<dbReference type="EMBL" id="CP001941">
    <property type="protein sequence ID" value="ADD07965.1"/>
    <property type="molecule type" value="Genomic_DNA"/>
</dbReference>
<dbReference type="OrthoDB" id="137612at2157"/>
<dbReference type="eggNOG" id="arCOG03999">
    <property type="taxonomic scope" value="Archaea"/>
</dbReference>
<accession>B5IEU3</accession>
<dbReference type="InterPro" id="IPR028974">
    <property type="entry name" value="TSP_type-3_rpt"/>
</dbReference>
<dbReference type="SMART" id="SM00060">
    <property type="entry name" value="FN3"/>
    <property type="match status" value="1"/>
</dbReference>